<keyword evidence="1" id="KW-0732">Signal</keyword>
<organism evidence="2 3">
    <name type="scientific">Microbacterium oxydans</name>
    <dbReference type="NCBI Taxonomy" id="82380"/>
    <lineage>
        <taxon>Bacteria</taxon>
        <taxon>Bacillati</taxon>
        <taxon>Actinomycetota</taxon>
        <taxon>Actinomycetes</taxon>
        <taxon>Micrococcales</taxon>
        <taxon>Microbacteriaceae</taxon>
        <taxon>Microbacterium</taxon>
    </lineage>
</organism>
<feature type="chain" id="PRO_5019233973" description="Lipoprotein" evidence="1">
    <location>
        <begin position="32"/>
        <end position="84"/>
    </location>
</feature>
<sequence>MNISPARWTRRAWIAAFTMPLALSLALTACAPTTPTLEDAGKRCIEWQQETLGIDVEGADTMCEADYDRMGERRFIELYTGELP</sequence>
<dbReference type="PROSITE" id="PS51257">
    <property type="entry name" value="PROKAR_LIPOPROTEIN"/>
    <property type="match status" value="1"/>
</dbReference>
<evidence type="ECO:0000256" key="1">
    <source>
        <dbReference type="SAM" id="SignalP"/>
    </source>
</evidence>
<evidence type="ECO:0008006" key="4">
    <source>
        <dbReference type="Google" id="ProtNLM"/>
    </source>
</evidence>
<evidence type="ECO:0000313" key="2">
    <source>
        <dbReference type="EMBL" id="AZS40057.1"/>
    </source>
</evidence>
<name>A0A3S9WJL0_9MICO</name>
<dbReference type="KEGG" id="moy:CVS54_01379"/>
<protein>
    <recommendedName>
        <fullName evidence="4">Lipoprotein</fullName>
    </recommendedName>
</protein>
<gene>
    <name evidence="2" type="ORF">CVS54_01379</name>
</gene>
<proteinExistence type="predicted"/>
<dbReference type="Proteomes" id="UP000274841">
    <property type="component" value="Chromosome"/>
</dbReference>
<evidence type="ECO:0000313" key="3">
    <source>
        <dbReference type="Proteomes" id="UP000274841"/>
    </source>
</evidence>
<dbReference type="EMBL" id="CP031422">
    <property type="protein sequence ID" value="AZS40057.1"/>
    <property type="molecule type" value="Genomic_DNA"/>
</dbReference>
<accession>A0A3S9WJL0</accession>
<dbReference type="RefSeq" id="WP_127012010.1">
    <property type="nucleotide sequence ID" value="NZ_CP031422.1"/>
</dbReference>
<feature type="signal peptide" evidence="1">
    <location>
        <begin position="1"/>
        <end position="31"/>
    </location>
</feature>
<dbReference type="AlphaFoldDB" id="A0A3S9WJL0"/>
<reference evidence="2 3" key="1">
    <citation type="submission" date="2018-08" db="EMBL/GenBank/DDBJ databases">
        <title>Microbacterium oxydans strain HG3.</title>
        <authorList>
            <person name="ORTET P."/>
        </authorList>
    </citation>
    <scope>NUCLEOTIDE SEQUENCE [LARGE SCALE GENOMIC DNA]</scope>
    <source>
        <strain evidence="2 3">HG3</strain>
    </source>
</reference>